<accession>A0A6J8DTZ2</accession>
<evidence type="ECO:0000313" key="3">
    <source>
        <dbReference type="Proteomes" id="UP000507470"/>
    </source>
</evidence>
<evidence type="ECO:0008006" key="4">
    <source>
        <dbReference type="Google" id="ProtNLM"/>
    </source>
</evidence>
<dbReference type="OrthoDB" id="6157735at2759"/>
<dbReference type="AlphaFoldDB" id="A0A6J8DTZ2"/>
<organism evidence="2 3">
    <name type="scientific">Mytilus coruscus</name>
    <name type="common">Sea mussel</name>
    <dbReference type="NCBI Taxonomy" id="42192"/>
    <lineage>
        <taxon>Eukaryota</taxon>
        <taxon>Metazoa</taxon>
        <taxon>Spiralia</taxon>
        <taxon>Lophotrochozoa</taxon>
        <taxon>Mollusca</taxon>
        <taxon>Bivalvia</taxon>
        <taxon>Autobranchia</taxon>
        <taxon>Pteriomorphia</taxon>
        <taxon>Mytilida</taxon>
        <taxon>Mytiloidea</taxon>
        <taxon>Mytilidae</taxon>
        <taxon>Mytilinae</taxon>
        <taxon>Mytilus</taxon>
    </lineage>
</organism>
<sequence>MNTAGKGMQMNEYVVGPVNLEIGSKLIQSNLYVNPIEDDMLLGFDLLRAHCIDLQMSEVQLRVREEVIPMTMGKVERAPRVANVTLREKVMVPPNSVMKISCHVYCELPSYIVEAGTYSGLLVPRTLHAGGSQPVVCLINTSDMRVHVRQGELTAQAVEVDKIEVPARIRVVCTGVGTGPPESDQGVPEHLRELFGRSKAQAQWSKFVTGVDDVVPLASFRGESDRIAVNEVSVVGSTGSELDPCISRVTVAFSGRDVVIILDNPECSVRVVQEGLGVVLGKYSVDQIREGQGMDPDFGWLLNWLDDNDYKPSEGELFRSSPMPSFIGQAGKGSVEMKED</sequence>
<dbReference type="Proteomes" id="UP000507470">
    <property type="component" value="Unassembled WGS sequence"/>
</dbReference>
<name>A0A6J8DTZ2_MYTCO</name>
<reference evidence="2 3" key="1">
    <citation type="submission" date="2020-06" db="EMBL/GenBank/DDBJ databases">
        <authorList>
            <person name="Li R."/>
            <person name="Bekaert M."/>
        </authorList>
    </citation>
    <scope>NUCLEOTIDE SEQUENCE [LARGE SCALE GENOMIC DNA]</scope>
    <source>
        <strain evidence="3">wild</strain>
    </source>
</reference>
<proteinExistence type="predicted"/>
<evidence type="ECO:0000256" key="1">
    <source>
        <dbReference type="SAM" id="MobiDB-lite"/>
    </source>
</evidence>
<evidence type="ECO:0000313" key="2">
    <source>
        <dbReference type="EMBL" id="CAC5410734.1"/>
    </source>
</evidence>
<keyword evidence="3" id="KW-1185">Reference proteome</keyword>
<gene>
    <name evidence="2" type="ORF">MCOR_43900</name>
</gene>
<dbReference type="InterPro" id="IPR036157">
    <property type="entry name" value="dUTPase-like_sf"/>
</dbReference>
<feature type="region of interest" description="Disordered" evidence="1">
    <location>
        <begin position="320"/>
        <end position="340"/>
    </location>
</feature>
<protein>
    <recommendedName>
        <fullName evidence="4">Peptidase A2 domain-containing protein</fullName>
    </recommendedName>
</protein>
<dbReference type="EMBL" id="CACVKT020007797">
    <property type="protein sequence ID" value="CAC5410734.1"/>
    <property type="molecule type" value="Genomic_DNA"/>
</dbReference>
<dbReference type="SUPFAM" id="SSF51283">
    <property type="entry name" value="dUTPase-like"/>
    <property type="match status" value="1"/>
</dbReference>